<evidence type="ECO:0000313" key="2">
    <source>
        <dbReference type="EMBL" id="GAA4515294.1"/>
    </source>
</evidence>
<evidence type="ECO:0000313" key="3">
    <source>
        <dbReference type="Proteomes" id="UP001500503"/>
    </source>
</evidence>
<organism evidence="2 3">
    <name type="scientific">Actinoallomurus oryzae</name>
    <dbReference type="NCBI Taxonomy" id="502180"/>
    <lineage>
        <taxon>Bacteria</taxon>
        <taxon>Bacillati</taxon>
        <taxon>Actinomycetota</taxon>
        <taxon>Actinomycetes</taxon>
        <taxon>Streptosporangiales</taxon>
        <taxon>Thermomonosporaceae</taxon>
        <taxon>Actinoallomurus</taxon>
    </lineage>
</organism>
<feature type="region of interest" description="Disordered" evidence="1">
    <location>
        <begin position="1"/>
        <end position="52"/>
    </location>
</feature>
<feature type="compositionally biased region" description="Gly residues" evidence="1">
    <location>
        <begin position="170"/>
        <end position="184"/>
    </location>
</feature>
<dbReference type="EMBL" id="BAABHF010000050">
    <property type="protein sequence ID" value="GAA4515294.1"/>
    <property type="molecule type" value="Genomic_DNA"/>
</dbReference>
<feature type="region of interest" description="Disordered" evidence="1">
    <location>
        <begin position="170"/>
        <end position="201"/>
    </location>
</feature>
<sequence length="305" mass="31293">MRFAVRRPAVPRGHRPSEGGLPVLRDGHLTPAPAADRSWPRDDRGLPVAAPGGGMLAASARRVLAASGRGTFTGPGRRTLARLLLTPAAGQETYAPASGLPWAASVPAVRPRRVPAGLLEPAPTARPVHGPRTAAVEEAEPAITGAADPEAASYGPCSVAVVESDRGSLAGSGGGSLVATGGGSLVASDRRMPAGPGRRTPARFLVAPADDVERPGDRGAYASRVLVGRPVVRRAEPGVLHLGEVTAGLLARHVSRGRPAAARRPALSTPSAASELPPSAVSEIPRRERRSLPGRRAGVLTPRVR</sequence>
<name>A0ABP8R0W5_9ACTN</name>
<reference evidence="3" key="1">
    <citation type="journal article" date="2019" name="Int. J. Syst. Evol. Microbiol.">
        <title>The Global Catalogue of Microorganisms (GCM) 10K type strain sequencing project: providing services to taxonomists for standard genome sequencing and annotation.</title>
        <authorList>
            <consortium name="The Broad Institute Genomics Platform"/>
            <consortium name="The Broad Institute Genome Sequencing Center for Infectious Disease"/>
            <person name="Wu L."/>
            <person name="Ma J."/>
        </authorList>
    </citation>
    <scope>NUCLEOTIDE SEQUENCE [LARGE SCALE GENOMIC DNA]</scope>
    <source>
        <strain evidence="3">JCM 17933</strain>
    </source>
</reference>
<protein>
    <submittedName>
        <fullName evidence="2">Uncharacterized protein</fullName>
    </submittedName>
</protein>
<accession>A0ABP8R0W5</accession>
<evidence type="ECO:0000256" key="1">
    <source>
        <dbReference type="SAM" id="MobiDB-lite"/>
    </source>
</evidence>
<keyword evidence="3" id="KW-1185">Reference proteome</keyword>
<feature type="compositionally biased region" description="Low complexity" evidence="1">
    <location>
        <begin position="257"/>
        <end position="274"/>
    </location>
</feature>
<proteinExistence type="predicted"/>
<comment type="caution">
    <text evidence="2">The sequence shown here is derived from an EMBL/GenBank/DDBJ whole genome shotgun (WGS) entry which is preliminary data.</text>
</comment>
<feature type="region of interest" description="Disordered" evidence="1">
    <location>
        <begin position="256"/>
        <end position="305"/>
    </location>
</feature>
<dbReference type="Proteomes" id="UP001500503">
    <property type="component" value="Unassembled WGS sequence"/>
</dbReference>
<gene>
    <name evidence="2" type="ORF">GCM10023191_084910</name>
</gene>